<evidence type="ECO:0000256" key="1">
    <source>
        <dbReference type="SAM" id="MobiDB-lite"/>
    </source>
</evidence>
<dbReference type="AlphaFoldDB" id="A0A1G8X849"/>
<reference evidence="2 3" key="1">
    <citation type="submission" date="2016-10" db="EMBL/GenBank/DDBJ databases">
        <authorList>
            <person name="de Groot N.N."/>
        </authorList>
    </citation>
    <scope>NUCLEOTIDE SEQUENCE [LARGE SCALE GENOMIC DNA]</scope>
    <source>
        <strain evidence="2 3">CGMCC 1.6502</strain>
    </source>
</reference>
<dbReference type="RefSeq" id="WP_093211962.1">
    <property type="nucleotide sequence ID" value="NZ_FNFL01000001.1"/>
</dbReference>
<sequence length="75" mass="8719">MSEKKKVIYVKDLVIKADNVTVEPAQSRHQVDPFFGPRRIESEEVEEKVDDEVLGDEDDKENDKEDGGRRPFSWI</sequence>
<feature type="compositionally biased region" description="Acidic residues" evidence="1">
    <location>
        <begin position="43"/>
        <end position="60"/>
    </location>
</feature>
<organism evidence="2 3">
    <name type="scientific">Sediminibacillus albus</name>
    <dbReference type="NCBI Taxonomy" id="407036"/>
    <lineage>
        <taxon>Bacteria</taxon>
        <taxon>Bacillati</taxon>
        <taxon>Bacillota</taxon>
        <taxon>Bacilli</taxon>
        <taxon>Bacillales</taxon>
        <taxon>Bacillaceae</taxon>
        <taxon>Sediminibacillus</taxon>
    </lineage>
</organism>
<dbReference type="EMBL" id="FNFL01000001">
    <property type="protein sequence ID" value="SDJ86584.1"/>
    <property type="molecule type" value="Genomic_DNA"/>
</dbReference>
<dbReference type="STRING" id="407036.SAMN05216243_1212"/>
<protein>
    <submittedName>
        <fullName evidence="2">Uncharacterized protein</fullName>
    </submittedName>
</protein>
<keyword evidence="3" id="KW-1185">Reference proteome</keyword>
<proteinExistence type="predicted"/>
<evidence type="ECO:0000313" key="2">
    <source>
        <dbReference type="EMBL" id="SDJ86584.1"/>
    </source>
</evidence>
<feature type="region of interest" description="Disordered" evidence="1">
    <location>
        <begin position="25"/>
        <end position="75"/>
    </location>
</feature>
<evidence type="ECO:0000313" key="3">
    <source>
        <dbReference type="Proteomes" id="UP000198694"/>
    </source>
</evidence>
<gene>
    <name evidence="2" type="ORF">SAMN05216243_1212</name>
</gene>
<accession>A0A1G8X849</accession>
<dbReference type="Proteomes" id="UP000198694">
    <property type="component" value="Unassembled WGS sequence"/>
</dbReference>
<name>A0A1G8X849_9BACI</name>
<dbReference type="OrthoDB" id="2974714at2"/>